<feature type="transmembrane region" description="Helical" evidence="1">
    <location>
        <begin position="78"/>
        <end position="98"/>
    </location>
</feature>
<proteinExistence type="predicted"/>
<dbReference type="EMBL" id="RJSG01000002">
    <property type="protein sequence ID" value="RNL78870.1"/>
    <property type="molecule type" value="Genomic_DNA"/>
</dbReference>
<keyword evidence="1" id="KW-0812">Transmembrane</keyword>
<dbReference type="InterPro" id="IPR012551">
    <property type="entry name" value="DUF1707_SHOCT-like"/>
</dbReference>
<evidence type="ECO:0000256" key="1">
    <source>
        <dbReference type="SAM" id="Phobius"/>
    </source>
</evidence>
<feature type="domain" description="DUF1707" evidence="2">
    <location>
        <begin position="11"/>
        <end position="62"/>
    </location>
</feature>
<sequence>MNENYSRNDQVRLSDGDRKAALRRLRRHHRSGRIDAVELEERTDAVGFARNRGDLRTVFADLEPYGSRFRGPALRRGWFPLFPFFPIVPLLIVVAIVATATSHVPWVALGILAFLLFVVAPLRISVRRRRWGGRAGWAC</sequence>
<name>A0A3N0DTE5_9ACTN</name>
<dbReference type="Proteomes" id="UP000277094">
    <property type="component" value="Unassembled WGS sequence"/>
</dbReference>
<dbReference type="Pfam" id="PF08044">
    <property type="entry name" value="DUF1707"/>
    <property type="match status" value="1"/>
</dbReference>
<evidence type="ECO:0000313" key="4">
    <source>
        <dbReference type="Proteomes" id="UP000277094"/>
    </source>
</evidence>
<evidence type="ECO:0000313" key="3">
    <source>
        <dbReference type="EMBL" id="RNL78870.1"/>
    </source>
</evidence>
<evidence type="ECO:0000259" key="2">
    <source>
        <dbReference type="Pfam" id="PF08044"/>
    </source>
</evidence>
<organism evidence="3 4">
    <name type="scientific">Nocardioides marmorisolisilvae</name>
    <dbReference type="NCBI Taxonomy" id="1542737"/>
    <lineage>
        <taxon>Bacteria</taxon>
        <taxon>Bacillati</taxon>
        <taxon>Actinomycetota</taxon>
        <taxon>Actinomycetes</taxon>
        <taxon>Propionibacteriales</taxon>
        <taxon>Nocardioidaceae</taxon>
        <taxon>Nocardioides</taxon>
    </lineage>
</organism>
<dbReference type="RefSeq" id="WP_123233372.1">
    <property type="nucleotide sequence ID" value="NZ_RJSG01000002.1"/>
</dbReference>
<keyword evidence="1" id="KW-1133">Transmembrane helix</keyword>
<accession>A0A3N0DTE5</accession>
<comment type="caution">
    <text evidence="3">The sequence shown here is derived from an EMBL/GenBank/DDBJ whole genome shotgun (WGS) entry which is preliminary data.</text>
</comment>
<dbReference type="AlphaFoldDB" id="A0A3N0DTE5"/>
<protein>
    <submittedName>
        <fullName evidence="3">DUF1707 domain-containing protein</fullName>
    </submittedName>
</protein>
<feature type="transmembrane region" description="Helical" evidence="1">
    <location>
        <begin position="104"/>
        <end position="124"/>
    </location>
</feature>
<gene>
    <name evidence="3" type="ORF">EFL95_07350</name>
</gene>
<keyword evidence="4" id="KW-1185">Reference proteome</keyword>
<reference evidence="3 4" key="1">
    <citation type="submission" date="2018-11" db="EMBL/GenBank/DDBJ databases">
        <authorList>
            <person name="Li F."/>
        </authorList>
    </citation>
    <scope>NUCLEOTIDE SEQUENCE [LARGE SCALE GENOMIC DNA]</scope>
    <source>
        <strain evidence="3 4">KIS18-7</strain>
    </source>
</reference>
<keyword evidence="1" id="KW-0472">Membrane</keyword>